<evidence type="ECO:0000256" key="5">
    <source>
        <dbReference type="ARBA" id="ARBA00022989"/>
    </source>
</evidence>
<dbReference type="FunFam" id="1.20.1740.10:FF:000001">
    <property type="entry name" value="Amino acid permease"/>
    <property type="match status" value="1"/>
</dbReference>
<keyword evidence="3 7" id="KW-0812">Transmembrane</keyword>
<feature type="transmembrane region" description="Helical" evidence="7">
    <location>
        <begin position="45"/>
        <end position="67"/>
    </location>
</feature>
<dbReference type="PROSITE" id="PS00218">
    <property type="entry name" value="AMINO_ACID_PERMEASE_1"/>
    <property type="match status" value="1"/>
</dbReference>
<dbReference type="PANTHER" id="PTHR43341:SF36">
    <property type="entry name" value="PROLINE-SPECIFIC PERMEASE"/>
    <property type="match status" value="1"/>
</dbReference>
<keyword evidence="10" id="KW-1185">Reference proteome</keyword>
<dbReference type="Gene3D" id="1.20.1740.10">
    <property type="entry name" value="Amino acid/polyamine transporter I"/>
    <property type="match status" value="1"/>
</dbReference>
<sequence>MVDELKLRGHGSTAGDVEEGRVLEVIPYGKNNETHRGLKSRHIQLIAIGGTIGTGLFVGSGSILAAAGPAGMLIAYIWMSILVWFITLDLGEMTAYMPIKGLTVPYMIKRFVEPSLAFAIGWNYWIAFGITMGAEATAASLVIEYWGSPVNPAVWIAIVLAVCLLLNMTAVSLFGEAEFWFASIKILTIVGLIMLGIVLFFGGGPSHDQLYFRYWSTPGAFNTYLVGGETGRFLGVWYAMIRAAFSFILSPELLTMTAGECEAPRRNIPKATRRFIYRLLTFYVLGTLVIGVTVRFDDSALLSAISQSASNAAASPYVIAIQNAGIPILNHIMNAVILTSAWSSGNSFLYAASRMLYGMACSGDAPKIFCRCTKNGVPYYAVLASFCLGFLSFLNVSNTGGEVFNWLTSIVVGNGFISWIAILITYIVRPWLVYYFAILQGD</sequence>
<dbReference type="OrthoDB" id="3900342at2759"/>
<dbReference type="RefSeq" id="XP_007838716.1">
    <property type="nucleotide sequence ID" value="XM_007840525.1"/>
</dbReference>
<dbReference type="OMA" id="CIVAYND"/>
<dbReference type="Proteomes" id="UP000030651">
    <property type="component" value="Unassembled WGS sequence"/>
</dbReference>
<feature type="transmembrane region" description="Helical" evidence="7">
    <location>
        <begin position="275"/>
        <end position="294"/>
    </location>
</feature>
<accession>W3WTQ3</accession>
<keyword evidence="5 7" id="KW-1133">Transmembrane helix</keyword>
<evidence type="ECO:0000256" key="3">
    <source>
        <dbReference type="ARBA" id="ARBA00022692"/>
    </source>
</evidence>
<evidence type="ECO:0000313" key="9">
    <source>
        <dbReference type="EMBL" id="ETS76557.1"/>
    </source>
</evidence>
<organism evidence="9 10">
    <name type="scientific">Pestalotiopsis fici (strain W106-1 / CGMCC3.15140)</name>
    <dbReference type="NCBI Taxonomy" id="1229662"/>
    <lineage>
        <taxon>Eukaryota</taxon>
        <taxon>Fungi</taxon>
        <taxon>Dikarya</taxon>
        <taxon>Ascomycota</taxon>
        <taxon>Pezizomycotina</taxon>
        <taxon>Sordariomycetes</taxon>
        <taxon>Xylariomycetidae</taxon>
        <taxon>Amphisphaeriales</taxon>
        <taxon>Sporocadaceae</taxon>
        <taxon>Pestalotiopsis</taxon>
    </lineage>
</organism>
<evidence type="ECO:0000256" key="6">
    <source>
        <dbReference type="ARBA" id="ARBA00023136"/>
    </source>
</evidence>
<feature type="transmembrane region" description="Helical" evidence="7">
    <location>
        <begin position="186"/>
        <end position="204"/>
    </location>
</feature>
<feature type="domain" description="Amino acid permease/ SLC12A" evidence="8">
    <location>
        <begin position="42"/>
        <end position="435"/>
    </location>
</feature>
<dbReference type="InterPro" id="IPR050524">
    <property type="entry name" value="APC_YAT"/>
</dbReference>
<dbReference type="EMBL" id="KI912117">
    <property type="protein sequence ID" value="ETS76557.1"/>
    <property type="molecule type" value="Genomic_DNA"/>
</dbReference>
<dbReference type="InParanoid" id="W3WTQ3"/>
<protein>
    <submittedName>
        <fullName evidence="9">Proline-specific permease</fullName>
    </submittedName>
</protein>
<dbReference type="PIRSF" id="PIRSF006060">
    <property type="entry name" value="AA_transporter"/>
    <property type="match status" value="1"/>
</dbReference>
<dbReference type="GO" id="GO:0016020">
    <property type="term" value="C:membrane"/>
    <property type="evidence" value="ECO:0007669"/>
    <property type="project" value="UniProtKB-SubCell"/>
</dbReference>
<name>W3WTQ3_PESFW</name>
<keyword evidence="6 7" id="KW-0472">Membrane</keyword>
<dbReference type="InterPro" id="IPR004841">
    <property type="entry name" value="AA-permease/SLC12A_dom"/>
</dbReference>
<evidence type="ECO:0000256" key="2">
    <source>
        <dbReference type="ARBA" id="ARBA00022448"/>
    </source>
</evidence>
<proteinExistence type="predicted"/>
<dbReference type="InterPro" id="IPR004840">
    <property type="entry name" value="Amino_acid_permease_CS"/>
</dbReference>
<dbReference type="Pfam" id="PF00324">
    <property type="entry name" value="AA_permease"/>
    <property type="match status" value="1"/>
</dbReference>
<gene>
    <name evidence="9" type="ORF">PFICI_11944</name>
</gene>
<comment type="subcellular location">
    <subcellularLocation>
        <location evidence="1">Membrane</location>
        <topology evidence="1">Multi-pass membrane protein</topology>
    </subcellularLocation>
</comment>
<feature type="transmembrane region" description="Helical" evidence="7">
    <location>
        <begin position="377"/>
        <end position="396"/>
    </location>
</feature>
<feature type="transmembrane region" description="Helical" evidence="7">
    <location>
        <begin position="111"/>
        <end position="133"/>
    </location>
</feature>
<evidence type="ECO:0000256" key="4">
    <source>
        <dbReference type="ARBA" id="ARBA00022970"/>
    </source>
</evidence>
<feature type="transmembrane region" description="Helical" evidence="7">
    <location>
        <begin position="235"/>
        <end position="254"/>
    </location>
</feature>
<feature type="transmembrane region" description="Helical" evidence="7">
    <location>
        <begin position="73"/>
        <end position="91"/>
    </location>
</feature>
<reference evidence="10" key="1">
    <citation type="journal article" date="2015" name="BMC Genomics">
        <title>Genomic and transcriptomic analysis of the endophytic fungus Pestalotiopsis fici reveals its lifestyle and high potential for synthesis of natural products.</title>
        <authorList>
            <person name="Wang X."/>
            <person name="Zhang X."/>
            <person name="Liu L."/>
            <person name="Xiang M."/>
            <person name="Wang W."/>
            <person name="Sun X."/>
            <person name="Che Y."/>
            <person name="Guo L."/>
            <person name="Liu G."/>
            <person name="Guo L."/>
            <person name="Wang C."/>
            <person name="Yin W.B."/>
            <person name="Stadler M."/>
            <person name="Zhang X."/>
            <person name="Liu X."/>
        </authorList>
    </citation>
    <scope>NUCLEOTIDE SEQUENCE [LARGE SCALE GENOMIC DNA]</scope>
    <source>
        <strain evidence="10">W106-1 / CGMCC3.15140</strain>
    </source>
</reference>
<evidence type="ECO:0000259" key="8">
    <source>
        <dbReference type="Pfam" id="PF00324"/>
    </source>
</evidence>
<feature type="transmembrane region" description="Helical" evidence="7">
    <location>
        <begin position="153"/>
        <end position="174"/>
    </location>
</feature>
<dbReference type="HOGENOM" id="CLU_007946_12_1_1"/>
<dbReference type="GeneID" id="19276957"/>
<keyword evidence="4" id="KW-0029">Amino-acid transport</keyword>
<feature type="transmembrane region" description="Helical" evidence="7">
    <location>
        <begin position="416"/>
        <end position="437"/>
    </location>
</feature>
<keyword evidence="2" id="KW-0813">Transport</keyword>
<dbReference type="eggNOG" id="KOG1286">
    <property type="taxonomic scope" value="Eukaryota"/>
</dbReference>
<evidence type="ECO:0000256" key="7">
    <source>
        <dbReference type="SAM" id="Phobius"/>
    </source>
</evidence>
<feature type="transmembrane region" description="Helical" evidence="7">
    <location>
        <begin position="332"/>
        <end position="352"/>
    </location>
</feature>
<dbReference type="PANTHER" id="PTHR43341">
    <property type="entry name" value="AMINO ACID PERMEASE"/>
    <property type="match status" value="1"/>
</dbReference>
<dbReference type="AlphaFoldDB" id="W3WTQ3"/>
<dbReference type="GO" id="GO:0015171">
    <property type="term" value="F:amino acid transmembrane transporter activity"/>
    <property type="evidence" value="ECO:0007669"/>
    <property type="project" value="TreeGrafter"/>
</dbReference>
<evidence type="ECO:0000313" key="10">
    <source>
        <dbReference type="Proteomes" id="UP000030651"/>
    </source>
</evidence>
<dbReference type="KEGG" id="pfy:PFICI_11944"/>
<evidence type="ECO:0000256" key="1">
    <source>
        <dbReference type="ARBA" id="ARBA00004141"/>
    </source>
</evidence>